<dbReference type="InterPro" id="IPR044832">
    <property type="entry name" value="NRP-like"/>
</dbReference>
<name>M8CJE7_AEGTA</name>
<dbReference type="GO" id="GO:0034976">
    <property type="term" value="P:response to endoplasmic reticulum stress"/>
    <property type="evidence" value="ECO:0007669"/>
    <property type="project" value="InterPro"/>
</dbReference>
<dbReference type="Gene3D" id="1.20.1280.50">
    <property type="match status" value="1"/>
</dbReference>
<feature type="region of interest" description="Disordered" evidence="1">
    <location>
        <begin position="855"/>
        <end position="881"/>
    </location>
</feature>
<evidence type="ECO:0000313" key="2">
    <source>
        <dbReference type="EnsemblPlants" id="EMT23476"/>
    </source>
</evidence>
<dbReference type="InterPro" id="IPR013989">
    <property type="entry name" value="Dev_and_cell_death_domain"/>
</dbReference>
<dbReference type="InterPro" id="IPR053781">
    <property type="entry name" value="F-box_AtFBL13-like"/>
</dbReference>
<dbReference type="EnsemblPlants" id="EMT23476">
    <property type="protein sequence ID" value="EMT23476"/>
    <property type="gene ID" value="F775_22697"/>
</dbReference>
<dbReference type="SMART" id="SM00767">
    <property type="entry name" value="DCD"/>
    <property type="match status" value="1"/>
</dbReference>
<accession>M8CJE7</accession>
<dbReference type="PROSITE" id="PS51222">
    <property type="entry name" value="DCD"/>
    <property type="match status" value="1"/>
</dbReference>
<dbReference type="Pfam" id="PF00646">
    <property type="entry name" value="F-box"/>
    <property type="match status" value="1"/>
</dbReference>
<dbReference type="Pfam" id="PF10539">
    <property type="entry name" value="Dev_Cell_Death"/>
    <property type="match status" value="1"/>
</dbReference>
<feature type="region of interest" description="Disordered" evidence="1">
    <location>
        <begin position="174"/>
        <end position="193"/>
    </location>
</feature>
<dbReference type="InterPro" id="IPR036047">
    <property type="entry name" value="F-box-like_dom_sf"/>
</dbReference>
<dbReference type="SUPFAM" id="SSF52047">
    <property type="entry name" value="RNI-like"/>
    <property type="match status" value="1"/>
</dbReference>
<evidence type="ECO:0000256" key="1">
    <source>
        <dbReference type="SAM" id="MobiDB-lite"/>
    </source>
</evidence>
<organism evidence="2">
    <name type="scientific">Aegilops tauschii</name>
    <name type="common">Tausch's goatgrass</name>
    <name type="synonym">Aegilops squarrosa</name>
    <dbReference type="NCBI Taxonomy" id="37682"/>
    <lineage>
        <taxon>Eukaryota</taxon>
        <taxon>Viridiplantae</taxon>
        <taxon>Streptophyta</taxon>
        <taxon>Embryophyta</taxon>
        <taxon>Tracheophyta</taxon>
        <taxon>Spermatophyta</taxon>
        <taxon>Magnoliopsida</taxon>
        <taxon>Liliopsida</taxon>
        <taxon>Poales</taxon>
        <taxon>Poaceae</taxon>
        <taxon>BOP clade</taxon>
        <taxon>Pooideae</taxon>
        <taxon>Triticodae</taxon>
        <taxon>Triticeae</taxon>
        <taxon>Triticinae</taxon>
        <taxon>Aegilops</taxon>
    </lineage>
</organism>
<dbReference type="PANTHER" id="PTHR46034">
    <property type="match status" value="1"/>
</dbReference>
<reference evidence="2" key="1">
    <citation type="submission" date="2015-06" db="UniProtKB">
        <authorList>
            <consortium name="EnsemblPlants"/>
        </authorList>
    </citation>
    <scope>IDENTIFICATION</scope>
</reference>
<dbReference type="CDD" id="cd22160">
    <property type="entry name" value="F-box_AtFBL13-like"/>
    <property type="match status" value="1"/>
</dbReference>
<feature type="compositionally biased region" description="Polar residues" evidence="1">
    <location>
        <begin position="183"/>
        <end position="193"/>
    </location>
</feature>
<dbReference type="InterPro" id="IPR001810">
    <property type="entry name" value="F-box_dom"/>
</dbReference>
<dbReference type="SUPFAM" id="SSF81383">
    <property type="entry name" value="F-box domain"/>
    <property type="match status" value="1"/>
</dbReference>
<dbReference type="PANTHER" id="PTHR46034:SF35">
    <property type="entry name" value="DCD DOMAIN-CONTAINING PROTEIN"/>
    <property type="match status" value="1"/>
</dbReference>
<protein>
    <submittedName>
        <fullName evidence="2">Uncharacterized protein</fullName>
    </submittedName>
</protein>
<dbReference type="ExpressionAtlas" id="M8CJE7">
    <property type="expression patterns" value="baseline"/>
</dbReference>
<sequence>MTSHLCLPDWIRMRLSFRQDTDMAGAIFMCNTRARQQFFVSGVFRLALEYQPFVDNVKQGMPLFLFDYNERKLYGVFEAASDGGLDITDRAAFRSSVHSYPAQVRFKIIWKCRPLAEDEFSHAIKENYYTMYKFYFDLSYQQVVQLYELFDNKRVEQPIRNYTISAHSKEGHFCKGRPDKRSLTPNISPISTDQSHTLTVTAGTNYSAPTRMRGTAPHNFEARTNLSVPLVSKPVGVQIDPIHSSHHVQKILPYHNNSRRQDVSTVDGISTQVYAPCSQTNGYHQDQFVTNQSYPIPDDYMHSSLSSGCMTASPTDRIRSSEKQSYVGSTSRSLQHITQASTGGDRNYVNSTPNVPSYNFSLANRQGSANLKDNYDIDCHHCKEIHTSEHQHLSKERAQVAPVLIQQGIPAYPEVPEVSTIGQRKDDFGDYIPIADCAQDFDNDWWKHGSYHSVSSSLDRRNVIGANMSDQLHTNCEIEAESNTTLVPGQCSQNSVFSRLSMKQQPLQEVVGSQNSVFSRLSPKQPLQEITGPSLSQMLNSLSTRTKQWSSGNSAHISKEREIRSENRTLISQKGDDRALTYDAGNQLVGEQSIDITCPLAELNLPSVVEGKESTEPPFLNFKRRSETAQLDGNLGKETSGKMKRRKLVRPSFGENNKPTNSGVEIQVNGAEDRKHPHFDADGNKFSIDLNKPASSDNLLVEEDGSTILCPVDINIQTEKPCEVNTTHKPKFSDAMEVTEEQDHPVENAAQTGDKVSLDLSIADLNTMDKSKLQAILDSPWLQALDKLRNAATTEAGGNPPFWDFLFLATTEEEPSCRRTQLEQIPYEYKTEARIVTCVLEIHVRRRSLVWACGGRGGSSQHKRPRHDAKASSSQPPVEPWLSKQANEHGALSRRGIWKAWPPSFHEARDALWPTTKAPVAQRGEGGGNLLSRPVPDLKYMDAAGVDRLSDLTDCLLHAILSRLEARQVVQTCVLSSRWRRLWLAAPCLDIDGGEDQEGEDEEERHKKLDDFVDNLLLRRRTCAFSPLHTLRDVILHKDFEKHLFAWLRVLQDLEIRSSDMSNLSRIESNTLKNLTIEAGTILNFEVIAPRLASLHLAVQFRGLRAFSVTVREAPDLVQASVRLLDNPLPAKEYPFVFQQDPIFLVPMLCRFLGSLSNVRSLELSGFRDMAQHISPPPPPGVPWPAEYQFQLMAPGSDNSAPCPMLQAILDEEHNRLPMFRNLRTLVLDKCDIGDNIQTLCSFLHYTPALEKLTLKNCECQNVPSSSASNILEMGFMTSSLSLVQIQYDDRDDHEDQGIRQVDNVVSMVEKNMPATAMIHVTKVRKN</sequence>
<proteinExistence type="predicted"/>